<protein>
    <submittedName>
        <fullName evidence="1">Uncharacterized protein</fullName>
    </submittedName>
</protein>
<dbReference type="AlphaFoldDB" id="A0A0E9UY65"/>
<reference evidence="1" key="1">
    <citation type="submission" date="2014-11" db="EMBL/GenBank/DDBJ databases">
        <authorList>
            <person name="Amaro Gonzalez C."/>
        </authorList>
    </citation>
    <scope>NUCLEOTIDE SEQUENCE</scope>
</reference>
<organism evidence="1">
    <name type="scientific">Anguilla anguilla</name>
    <name type="common">European freshwater eel</name>
    <name type="synonym">Muraena anguilla</name>
    <dbReference type="NCBI Taxonomy" id="7936"/>
    <lineage>
        <taxon>Eukaryota</taxon>
        <taxon>Metazoa</taxon>
        <taxon>Chordata</taxon>
        <taxon>Craniata</taxon>
        <taxon>Vertebrata</taxon>
        <taxon>Euteleostomi</taxon>
        <taxon>Actinopterygii</taxon>
        <taxon>Neopterygii</taxon>
        <taxon>Teleostei</taxon>
        <taxon>Anguilliformes</taxon>
        <taxon>Anguillidae</taxon>
        <taxon>Anguilla</taxon>
    </lineage>
</organism>
<proteinExistence type="predicted"/>
<accession>A0A0E9UY65</accession>
<dbReference type="EMBL" id="GBXM01037871">
    <property type="protein sequence ID" value="JAH70706.1"/>
    <property type="molecule type" value="Transcribed_RNA"/>
</dbReference>
<sequence>MGTSTGYQPDHLRKGKRFISLDKFPVSPLVH</sequence>
<evidence type="ECO:0000313" key="1">
    <source>
        <dbReference type="EMBL" id="JAH70706.1"/>
    </source>
</evidence>
<name>A0A0E9UY65_ANGAN</name>
<reference evidence="1" key="2">
    <citation type="journal article" date="2015" name="Fish Shellfish Immunol.">
        <title>Early steps in the European eel (Anguilla anguilla)-Vibrio vulnificus interaction in the gills: Role of the RtxA13 toxin.</title>
        <authorList>
            <person name="Callol A."/>
            <person name="Pajuelo D."/>
            <person name="Ebbesson L."/>
            <person name="Teles M."/>
            <person name="MacKenzie S."/>
            <person name="Amaro C."/>
        </authorList>
    </citation>
    <scope>NUCLEOTIDE SEQUENCE</scope>
</reference>